<dbReference type="AlphaFoldDB" id="A0A485CW71"/>
<evidence type="ECO:0000313" key="3">
    <source>
        <dbReference type="Proteomes" id="UP000401081"/>
    </source>
</evidence>
<dbReference type="Proteomes" id="UP000401081">
    <property type="component" value="Unassembled WGS sequence"/>
</dbReference>
<dbReference type="EMBL" id="CAADJD010000031">
    <property type="protein sequence ID" value="VFS89089.1"/>
    <property type="molecule type" value="Genomic_DNA"/>
</dbReference>
<gene>
    <name evidence="2" type="ORF">NCTC12993_07187</name>
</gene>
<sequence>MMPVITMMIIGTSWLTSKPWEINQTLLLFRSAQCSLTRTPANTGAEFYTAVSLESSMLLGGVPDAGTIIWWLKQSPEARSAIASSKDKQLFSGHKTEIQVTTYDRKVKISPTLNVPPLAKKE</sequence>
<proteinExistence type="predicted"/>
<evidence type="ECO:0000313" key="2">
    <source>
        <dbReference type="EMBL" id="VFS89089.1"/>
    </source>
</evidence>
<protein>
    <recommendedName>
        <fullName evidence="1">3'-5' exoribonuclease Rv2179c-like domain-containing protein</fullName>
    </recommendedName>
</protein>
<dbReference type="InterPro" id="IPR033390">
    <property type="entry name" value="Rv2179c-like"/>
</dbReference>
<evidence type="ECO:0000259" key="1">
    <source>
        <dbReference type="Pfam" id="PF16473"/>
    </source>
</evidence>
<name>A0A485CW71_KLUCR</name>
<dbReference type="Pfam" id="PF16473">
    <property type="entry name" value="Rv2179c-like"/>
    <property type="match status" value="1"/>
</dbReference>
<organism evidence="2 3">
    <name type="scientific">Kluyvera cryocrescens</name>
    <name type="common">Kluyvera citrophila</name>
    <dbReference type="NCBI Taxonomy" id="580"/>
    <lineage>
        <taxon>Bacteria</taxon>
        <taxon>Pseudomonadati</taxon>
        <taxon>Pseudomonadota</taxon>
        <taxon>Gammaproteobacteria</taxon>
        <taxon>Enterobacterales</taxon>
        <taxon>Enterobacteriaceae</taxon>
        <taxon>Kluyvera</taxon>
    </lineage>
</organism>
<feature type="domain" description="3'-5' exoribonuclease Rv2179c-like" evidence="1">
    <location>
        <begin position="42"/>
        <end position="88"/>
    </location>
</feature>
<reference evidence="2 3" key="1">
    <citation type="submission" date="2019-03" db="EMBL/GenBank/DDBJ databases">
        <authorList>
            <consortium name="Pathogen Informatics"/>
        </authorList>
    </citation>
    <scope>NUCLEOTIDE SEQUENCE [LARGE SCALE GENOMIC DNA]</scope>
    <source>
        <strain evidence="2 3">NCTC12993</strain>
    </source>
</reference>
<keyword evidence="3" id="KW-1185">Reference proteome</keyword>
<accession>A0A485CW71</accession>